<feature type="compositionally biased region" description="Polar residues" evidence="1">
    <location>
        <begin position="51"/>
        <end position="68"/>
    </location>
</feature>
<feature type="compositionally biased region" description="Basic residues" evidence="1">
    <location>
        <begin position="309"/>
        <end position="321"/>
    </location>
</feature>
<dbReference type="Proteomes" id="UP001301958">
    <property type="component" value="Unassembled WGS sequence"/>
</dbReference>
<gene>
    <name evidence="2" type="ORF">QBC38DRAFT_162344</name>
</gene>
<sequence length="321" mass="35928">MAGAKTQHVKKNSASVGNTKKMKDKKPIKTIKESESSESDSESSSEKEIVQEQTSAEINSNSNSVNDNTAEKMKVDEDESSESESESSSDDDDKKDDQEVKDAADETTTEPVVKGPVNKEAHPEGLNRKQRRRLVLIERQKATIRKRHGVPEGSTEPNEEVDKDLEAWIANYDRHENATAARRSIKARTREAMKLDGKEKAAALAEIVEEKRTLSRELAGLKKKGKKLREKKLANEKNDKKGNKKDKKGKKSKTDGKPKAEDKPKKDAELKTESKSKAEEKPKTENKPKVEEKTKTATKRKAEEEPKVKKEKKKAKKSVAA</sequence>
<comment type="caution">
    <text evidence="2">The sequence shown here is derived from an EMBL/GenBank/DDBJ whole genome shotgun (WGS) entry which is preliminary data.</text>
</comment>
<keyword evidence="3" id="KW-1185">Reference proteome</keyword>
<dbReference type="EMBL" id="MU865321">
    <property type="protein sequence ID" value="KAK4228251.1"/>
    <property type="molecule type" value="Genomic_DNA"/>
</dbReference>
<feature type="compositionally biased region" description="Basic and acidic residues" evidence="1">
    <location>
        <begin position="25"/>
        <end position="35"/>
    </location>
</feature>
<feature type="compositionally biased region" description="Basic and acidic residues" evidence="1">
    <location>
        <begin position="231"/>
        <end position="241"/>
    </location>
</feature>
<evidence type="ECO:0000313" key="3">
    <source>
        <dbReference type="Proteomes" id="UP001301958"/>
    </source>
</evidence>
<feature type="compositionally biased region" description="Basic and acidic residues" evidence="1">
    <location>
        <begin position="95"/>
        <end position="104"/>
    </location>
</feature>
<evidence type="ECO:0000256" key="1">
    <source>
        <dbReference type="SAM" id="MobiDB-lite"/>
    </source>
</evidence>
<protein>
    <submittedName>
        <fullName evidence="2">Uncharacterized protein</fullName>
    </submittedName>
</protein>
<reference evidence="2" key="2">
    <citation type="submission" date="2023-05" db="EMBL/GenBank/DDBJ databases">
        <authorList>
            <consortium name="Lawrence Berkeley National Laboratory"/>
            <person name="Steindorff A."/>
            <person name="Hensen N."/>
            <person name="Bonometti L."/>
            <person name="Westerberg I."/>
            <person name="Brannstrom I.O."/>
            <person name="Guillou S."/>
            <person name="Cros-Aarteil S."/>
            <person name="Calhoun S."/>
            <person name="Haridas S."/>
            <person name="Kuo A."/>
            <person name="Mondo S."/>
            <person name="Pangilinan J."/>
            <person name="Riley R."/>
            <person name="Labutti K."/>
            <person name="Andreopoulos B."/>
            <person name="Lipzen A."/>
            <person name="Chen C."/>
            <person name="Yanf M."/>
            <person name="Daum C."/>
            <person name="Ng V."/>
            <person name="Clum A."/>
            <person name="Ohm R."/>
            <person name="Martin F."/>
            <person name="Silar P."/>
            <person name="Natvig D."/>
            <person name="Lalanne C."/>
            <person name="Gautier V."/>
            <person name="Ament-Velasquez S.L."/>
            <person name="Kruys A."/>
            <person name="Hutchinson M.I."/>
            <person name="Powell A.J."/>
            <person name="Barry K."/>
            <person name="Miller A.N."/>
            <person name="Grigoriev I.V."/>
            <person name="Debuchy R."/>
            <person name="Gladieux P."/>
            <person name="Thoren M.H."/>
            <person name="Johannesson H."/>
        </authorList>
    </citation>
    <scope>NUCLEOTIDE SEQUENCE</scope>
    <source>
        <strain evidence="2">CBS 990.96</strain>
    </source>
</reference>
<feature type="compositionally biased region" description="Basic and acidic residues" evidence="1">
    <location>
        <begin position="117"/>
        <end position="127"/>
    </location>
</feature>
<proteinExistence type="predicted"/>
<feature type="region of interest" description="Disordered" evidence="1">
    <location>
        <begin position="1"/>
        <end position="132"/>
    </location>
</feature>
<feature type="region of interest" description="Disordered" evidence="1">
    <location>
        <begin position="211"/>
        <end position="321"/>
    </location>
</feature>
<feature type="compositionally biased region" description="Acidic residues" evidence="1">
    <location>
        <begin position="76"/>
        <end position="94"/>
    </location>
</feature>
<name>A0AAN7BRQ0_9PEZI</name>
<feature type="compositionally biased region" description="Basic residues" evidence="1">
    <location>
        <begin position="242"/>
        <end position="251"/>
    </location>
</feature>
<feature type="compositionally biased region" description="Basic and acidic residues" evidence="1">
    <location>
        <begin position="252"/>
        <end position="308"/>
    </location>
</feature>
<evidence type="ECO:0000313" key="2">
    <source>
        <dbReference type="EMBL" id="KAK4228251.1"/>
    </source>
</evidence>
<dbReference type="AlphaFoldDB" id="A0AAN7BRQ0"/>
<accession>A0AAN7BRQ0</accession>
<reference evidence="2" key="1">
    <citation type="journal article" date="2023" name="Mol. Phylogenet. Evol.">
        <title>Genome-scale phylogeny and comparative genomics of the fungal order Sordariales.</title>
        <authorList>
            <person name="Hensen N."/>
            <person name="Bonometti L."/>
            <person name="Westerberg I."/>
            <person name="Brannstrom I.O."/>
            <person name="Guillou S."/>
            <person name="Cros-Aarteil S."/>
            <person name="Calhoun S."/>
            <person name="Haridas S."/>
            <person name="Kuo A."/>
            <person name="Mondo S."/>
            <person name="Pangilinan J."/>
            <person name="Riley R."/>
            <person name="LaButti K."/>
            <person name="Andreopoulos B."/>
            <person name="Lipzen A."/>
            <person name="Chen C."/>
            <person name="Yan M."/>
            <person name="Daum C."/>
            <person name="Ng V."/>
            <person name="Clum A."/>
            <person name="Steindorff A."/>
            <person name="Ohm R.A."/>
            <person name="Martin F."/>
            <person name="Silar P."/>
            <person name="Natvig D.O."/>
            <person name="Lalanne C."/>
            <person name="Gautier V."/>
            <person name="Ament-Velasquez S.L."/>
            <person name="Kruys A."/>
            <person name="Hutchinson M.I."/>
            <person name="Powell A.J."/>
            <person name="Barry K."/>
            <person name="Miller A.N."/>
            <person name="Grigoriev I.V."/>
            <person name="Debuchy R."/>
            <person name="Gladieux P."/>
            <person name="Hiltunen Thoren M."/>
            <person name="Johannesson H."/>
        </authorList>
    </citation>
    <scope>NUCLEOTIDE SEQUENCE</scope>
    <source>
        <strain evidence="2">CBS 990.96</strain>
    </source>
</reference>
<feature type="compositionally biased region" description="Basic residues" evidence="1">
    <location>
        <begin position="221"/>
        <end position="230"/>
    </location>
</feature>
<organism evidence="2 3">
    <name type="scientific">Podospora fimiseda</name>
    <dbReference type="NCBI Taxonomy" id="252190"/>
    <lineage>
        <taxon>Eukaryota</taxon>
        <taxon>Fungi</taxon>
        <taxon>Dikarya</taxon>
        <taxon>Ascomycota</taxon>
        <taxon>Pezizomycotina</taxon>
        <taxon>Sordariomycetes</taxon>
        <taxon>Sordariomycetidae</taxon>
        <taxon>Sordariales</taxon>
        <taxon>Podosporaceae</taxon>
        <taxon>Podospora</taxon>
    </lineage>
</organism>